<protein>
    <recommendedName>
        <fullName evidence="4">DUF3617 family protein</fullName>
    </recommendedName>
</protein>
<evidence type="ECO:0008006" key="4">
    <source>
        <dbReference type="Google" id="ProtNLM"/>
    </source>
</evidence>
<dbReference type="EMBL" id="JAHGAW010000013">
    <property type="protein sequence ID" value="MBT2188927.1"/>
    <property type="molecule type" value="Genomic_DNA"/>
</dbReference>
<gene>
    <name evidence="2" type="ORF">KK488_18435</name>
</gene>
<feature type="chain" id="PRO_5040817995" description="DUF3617 family protein" evidence="1">
    <location>
        <begin position="24"/>
        <end position="138"/>
    </location>
</feature>
<dbReference type="PROSITE" id="PS51257">
    <property type="entry name" value="PROKAR_LIPOPROTEIN"/>
    <property type="match status" value="1"/>
</dbReference>
<dbReference type="Proteomes" id="UP001138757">
    <property type="component" value="Unassembled WGS sequence"/>
</dbReference>
<dbReference type="RefSeq" id="WP_214625178.1">
    <property type="nucleotide sequence ID" value="NZ_JAHGAW010000013.1"/>
</dbReference>
<evidence type="ECO:0000256" key="1">
    <source>
        <dbReference type="SAM" id="SignalP"/>
    </source>
</evidence>
<sequence>MRRAYFLSLVGLTVACPAAAVLAQTDFGALVGLERGEWELKERGSTAVPRRLCIGDPSQLLQPYHPGRVCKRFVLENSAQNVAVTYDCAQAGQGRTAVRVETARLVQIDSQGISGGAPFAMTLEGRRVGACKTAALAH</sequence>
<dbReference type="AlphaFoldDB" id="A0A9X1DEW5"/>
<accession>A0A9X1DEW5</accession>
<comment type="caution">
    <text evidence="2">The sequence shown here is derived from an EMBL/GenBank/DDBJ whole genome shotgun (WGS) entry which is preliminary data.</text>
</comment>
<name>A0A9X1DEW5_9SPHN</name>
<evidence type="ECO:0000313" key="3">
    <source>
        <dbReference type="Proteomes" id="UP001138757"/>
    </source>
</evidence>
<keyword evidence="1" id="KW-0732">Signal</keyword>
<reference evidence="2" key="1">
    <citation type="submission" date="2021-05" db="EMBL/GenBank/DDBJ databases">
        <title>Genome of Sphingobium sp. strain.</title>
        <authorList>
            <person name="Fan R."/>
        </authorList>
    </citation>
    <scope>NUCLEOTIDE SEQUENCE</scope>
    <source>
        <strain evidence="2">H33</strain>
    </source>
</reference>
<keyword evidence="3" id="KW-1185">Reference proteome</keyword>
<evidence type="ECO:0000313" key="2">
    <source>
        <dbReference type="EMBL" id="MBT2188927.1"/>
    </source>
</evidence>
<organism evidence="2 3">
    <name type="scientific">Sphingobium nicotianae</name>
    <dbReference type="NCBI Taxonomy" id="2782607"/>
    <lineage>
        <taxon>Bacteria</taxon>
        <taxon>Pseudomonadati</taxon>
        <taxon>Pseudomonadota</taxon>
        <taxon>Alphaproteobacteria</taxon>
        <taxon>Sphingomonadales</taxon>
        <taxon>Sphingomonadaceae</taxon>
        <taxon>Sphingobium</taxon>
    </lineage>
</organism>
<feature type="signal peptide" evidence="1">
    <location>
        <begin position="1"/>
        <end position="23"/>
    </location>
</feature>
<proteinExistence type="predicted"/>